<keyword evidence="4" id="KW-1185">Reference proteome</keyword>
<evidence type="ECO:0008006" key="5">
    <source>
        <dbReference type="Google" id="ProtNLM"/>
    </source>
</evidence>
<evidence type="ECO:0000313" key="4">
    <source>
        <dbReference type="Proteomes" id="UP001470230"/>
    </source>
</evidence>
<gene>
    <name evidence="3" type="ORF">M9Y10_007054</name>
</gene>
<evidence type="ECO:0000256" key="1">
    <source>
        <dbReference type="SAM" id="Phobius"/>
    </source>
</evidence>
<feature type="transmembrane region" description="Helical" evidence="1">
    <location>
        <begin position="1231"/>
        <end position="1253"/>
    </location>
</feature>
<accession>A0ABR2J1C6</accession>
<dbReference type="InterPro" id="IPR008979">
    <property type="entry name" value="Galactose-bd-like_sf"/>
</dbReference>
<evidence type="ECO:0000313" key="3">
    <source>
        <dbReference type="EMBL" id="KAK8871334.1"/>
    </source>
</evidence>
<dbReference type="Proteomes" id="UP001470230">
    <property type="component" value="Unassembled WGS sequence"/>
</dbReference>
<feature type="signal peptide" evidence="2">
    <location>
        <begin position="1"/>
        <end position="16"/>
    </location>
</feature>
<dbReference type="Gene3D" id="2.60.120.260">
    <property type="entry name" value="Galactose-binding domain-like"/>
    <property type="match status" value="3"/>
</dbReference>
<dbReference type="EMBL" id="JAPFFF010000013">
    <property type="protein sequence ID" value="KAK8871334.1"/>
    <property type="molecule type" value="Genomic_DNA"/>
</dbReference>
<reference evidence="3 4" key="1">
    <citation type="submission" date="2024-04" db="EMBL/GenBank/DDBJ databases">
        <title>Tritrichomonas musculus Genome.</title>
        <authorList>
            <person name="Alves-Ferreira E."/>
            <person name="Grigg M."/>
            <person name="Lorenzi H."/>
            <person name="Galac M."/>
        </authorList>
    </citation>
    <scope>NUCLEOTIDE SEQUENCE [LARGE SCALE GENOMIC DNA]</scope>
    <source>
        <strain evidence="3 4">EAF2021</strain>
    </source>
</reference>
<keyword evidence="2" id="KW-0732">Signal</keyword>
<comment type="caution">
    <text evidence="3">The sequence shown here is derived from an EMBL/GenBank/DDBJ whole genome shotgun (WGS) entry which is preliminary data.</text>
</comment>
<proteinExistence type="predicted"/>
<dbReference type="SUPFAM" id="SSF51126">
    <property type="entry name" value="Pectin lyase-like"/>
    <property type="match status" value="1"/>
</dbReference>
<sequence length="1261" mass="144762">MIFAIILALKLPFIKQTTISQNDDYDYLSYGPVNGNFADSDYKNLHEIAKDDFTFGSSGARDSYNIENAFDGNPNSYWISEQAESNTFHPSIFINFTSPTLFEGFIYRAAYHEIDKIFHFDGFPSKLKVFTAQTENDPFILNSIFTGEKMGSSDSVQFVLSNPVLCTRLKIEFHDLSTTSSFHINEKLACVKEITLYRNYEYDLVYHKGVTGLYRDSNYINLHKITNFKANSNGDRENFPFSYALDDNKDSKWVSEKPQTDSFFPTIFANFTGQINFEGLIYSVCRHKKNAYDGFPSKLYIYTALNEDDEFKLHTVFTGTQKDEKVQFILSKPVKCSRIMIELHDVGDYESEGKYAASDCLVFLQSFDYQELIYQKVGGNYKKDQYKDFHKIPKDIISVGTNGDAAEQPIDFALDTDENSFWKSKDPESETFHPTVFVNFTEPTLFEALIYDIKSKKGTPRKYYGFPNKMFIYVALGDEPFTLKFMYKGKPEDPNMLILFPEPINCTKLMFEFYDVMDSDTGGKYAEADGFHFYRNFEYEQISYQKVNDVYENENYIEFHKIPENIISVGTNGDDAEQPIDFALDTDENSFWKSKDPESETFHPSVFVNFTEPTLFEALIYDIKSKKGTPRKYYGFPEKVILYTSLGDEPLTPKILFQGEAQDPHMLFLLSKPINCTRMMFEFHYITDSHSGGKYAEADGFHFFRSFTGEAEKFEPFSQRYNDPAFIESNKVPDDKFTYDCNGFQTDHPLSYAFNDDMNQFWISNTENSNDFKASIDISFKEPVLLEAILFYATYYDQKKKPREFSGFPLRLNVYSANNDSPFKLNTKFAEVPLSSWDKMQFVFPSPIRCTKLRLEFDQVTTNHYSNNERKACVKKLTFISQKLVDYTNSNFTDDLEVIYVNDEFYLDEVTDSSFSEYYLPKSNDYLFVVKRDFTFINDVFSCKTHKAGAIESNLAEHVKIKRCKFISCTVKSEKKNGGAINFINCGIVCESSDFTDCKSMTGGKGGGIYLTINSPISEDSLINGCTFSGCTAYYGGGAYVYSNDKTRIVTFQKCIFTQNKVIDSDARNEPSAGSALYLMTAKSKIVKCKFSKNEGSSSVHIAYYFENDEKENIKLKSNDEIKSIIIDDCMFNIHPESKSSISLVHKSDENAPIYLNNCVFNGKLSKNAHFIEGSIEYNEKIQNIYIHSCRFSSDTRNALHLYYSNSTDELVSYVSINEGTKHKKSSRENIILFSLITITAIFVISIISALIIHIQKKSDI</sequence>
<evidence type="ECO:0000256" key="2">
    <source>
        <dbReference type="SAM" id="SignalP"/>
    </source>
</evidence>
<name>A0ABR2J1C6_9EUKA</name>
<feature type="chain" id="PRO_5045358682" description="F5/8 type C domain-containing protein" evidence="2">
    <location>
        <begin position="17"/>
        <end position="1261"/>
    </location>
</feature>
<keyword evidence="1" id="KW-0812">Transmembrane</keyword>
<protein>
    <recommendedName>
        <fullName evidence="5">F5/8 type C domain-containing protein</fullName>
    </recommendedName>
</protein>
<keyword evidence="1" id="KW-0472">Membrane</keyword>
<organism evidence="3 4">
    <name type="scientific">Tritrichomonas musculus</name>
    <dbReference type="NCBI Taxonomy" id="1915356"/>
    <lineage>
        <taxon>Eukaryota</taxon>
        <taxon>Metamonada</taxon>
        <taxon>Parabasalia</taxon>
        <taxon>Tritrichomonadida</taxon>
        <taxon>Tritrichomonadidae</taxon>
        <taxon>Tritrichomonas</taxon>
    </lineage>
</organism>
<dbReference type="SUPFAM" id="SSF49785">
    <property type="entry name" value="Galactose-binding domain-like"/>
    <property type="match status" value="3"/>
</dbReference>
<dbReference type="InterPro" id="IPR011050">
    <property type="entry name" value="Pectin_lyase_fold/virulence"/>
</dbReference>
<keyword evidence="1" id="KW-1133">Transmembrane helix</keyword>